<dbReference type="GeneID" id="94192635"/>
<keyword evidence="2" id="KW-1185">Reference proteome</keyword>
<name>A0AAV4LNH3_BABCB</name>
<dbReference type="EMBL" id="BPLF01000001">
    <property type="protein sequence ID" value="GIX61152.1"/>
    <property type="molecule type" value="Genomic_DNA"/>
</dbReference>
<accession>A0AAV4LNH3</accession>
<dbReference type="Proteomes" id="UP001497744">
    <property type="component" value="Unassembled WGS sequence"/>
</dbReference>
<evidence type="ECO:0000313" key="1">
    <source>
        <dbReference type="EMBL" id="GIX61152.1"/>
    </source>
</evidence>
<dbReference type="AlphaFoldDB" id="A0AAV4LNH3"/>
<comment type="caution">
    <text evidence="1">The sequence shown here is derived from an EMBL/GenBank/DDBJ whole genome shotgun (WGS) entry which is preliminary data.</text>
</comment>
<organism evidence="1 2">
    <name type="scientific">Babesia caballi</name>
    <dbReference type="NCBI Taxonomy" id="5871"/>
    <lineage>
        <taxon>Eukaryota</taxon>
        <taxon>Sar</taxon>
        <taxon>Alveolata</taxon>
        <taxon>Apicomplexa</taxon>
        <taxon>Aconoidasida</taxon>
        <taxon>Piroplasmida</taxon>
        <taxon>Babesiidae</taxon>
        <taxon>Babesia</taxon>
    </lineage>
</organism>
<reference evidence="1 2" key="1">
    <citation type="submission" date="2021-06" db="EMBL/GenBank/DDBJ databases">
        <title>Genome sequence of Babesia caballi.</title>
        <authorList>
            <person name="Yamagishi J."/>
            <person name="Kidaka T."/>
            <person name="Ochi A."/>
        </authorList>
    </citation>
    <scope>NUCLEOTIDE SEQUENCE [LARGE SCALE GENOMIC DNA]</scope>
    <source>
        <strain evidence="1">USDA-D6B2</strain>
    </source>
</reference>
<dbReference type="RefSeq" id="XP_067713223.1">
    <property type="nucleotide sequence ID" value="XM_067857122.1"/>
</dbReference>
<sequence length="296" mass="32116">MKMSSGKSLTTPPKDLKEAIDWVLRVTGEDGMTGSSTVSLLQELEKLDGIKNAKIIGINLQSSITGLASGLKTFIGYEKGHQKKWKVGSNGVGKPGEVELRQLKTQGQNVYVSAYYGSAWFTDVSSNDTSNAKKKSCVQNFLTAILKIFQGLTELYYNCRNAWKNDNLSGSNDALKKFMNDNGFRNTQLNTSMTGNRIISQTFQNLTEFQNAYTAVSTNPSLDTFRYQLQKNAWSNPSNCPLSALYILATPAYSKTSITTSKASIATLGATALAGGAYGLNIGGFATSLNSFFGFT</sequence>
<evidence type="ECO:0000313" key="2">
    <source>
        <dbReference type="Proteomes" id="UP001497744"/>
    </source>
</evidence>
<gene>
    <name evidence="1" type="ORF">BcabD6B2_05870</name>
</gene>
<protein>
    <submittedName>
        <fullName evidence="1">Uncharacterized protein</fullName>
    </submittedName>
</protein>
<proteinExistence type="predicted"/>